<organism evidence="1 2">
    <name type="scientific">Hanseniaspora guilliermondii</name>
    <dbReference type="NCBI Taxonomy" id="56406"/>
    <lineage>
        <taxon>Eukaryota</taxon>
        <taxon>Fungi</taxon>
        <taxon>Dikarya</taxon>
        <taxon>Ascomycota</taxon>
        <taxon>Saccharomycotina</taxon>
        <taxon>Saccharomycetes</taxon>
        <taxon>Saccharomycodales</taxon>
        <taxon>Saccharomycodaceae</taxon>
        <taxon>Hanseniaspora</taxon>
    </lineage>
</organism>
<reference evidence="2" key="1">
    <citation type="submission" date="2016-11" db="EMBL/GenBank/DDBJ databases">
        <authorList>
            <person name="Guldener U."/>
        </authorList>
    </citation>
    <scope>NUCLEOTIDE SEQUENCE [LARGE SCALE GENOMIC DNA]</scope>
</reference>
<dbReference type="OrthoDB" id="3972839at2759"/>
<evidence type="ECO:0000313" key="2">
    <source>
        <dbReference type="Proteomes" id="UP000183365"/>
    </source>
</evidence>
<dbReference type="AlphaFoldDB" id="A0A1L0FIQ4"/>
<keyword evidence="2" id="KW-1185">Reference proteome</keyword>
<dbReference type="VEuPathDB" id="FungiDB:HGUI_01686"/>
<sequence>MSEIAYKDTLFNPYHKIKNFFDQFPLVTHERTTTSVKTHSNVESFYDDLRLYFDANDIFPLRIQDGKTENVSKTLFLSALNLSSQQNTYHACTPEDTVSLNEFLNKNNLKPPMASLKNVSNYDDLTTSCIVIMDVNTLQIPLIIDNSTGYAIQDENDYTNTEETHDEEKLKEYQSKSELDINDKESVIKAYRSYSIILYLIILMNVPDLEKRLHYFNSINERYLVKHNIFGLLSINKCVSLTKIIQLHMSRKGTFMMEMSLKLWDGLNYIFKKTDDLNKEVEIIKLKYSNYKTLSKEHKDEVVSSVIECINNDDILKEICNDISIDF</sequence>
<name>A0A1L0FIQ4_9ASCO</name>
<dbReference type="Proteomes" id="UP000183365">
    <property type="component" value="Unassembled WGS sequence"/>
</dbReference>
<evidence type="ECO:0000313" key="1">
    <source>
        <dbReference type="EMBL" id="SGZ39486.1"/>
    </source>
</evidence>
<dbReference type="EMBL" id="FQNF01000024">
    <property type="protein sequence ID" value="SGZ39486.1"/>
    <property type="molecule type" value="Genomic_DNA"/>
</dbReference>
<protein>
    <submittedName>
        <fullName evidence="1">Uncharacterized protein</fullName>
    </submittedName>
</protein>
<proteinExistence type="predicted"/>
<gene>
    <name evidence="1" type="ORF">HGUI_01686</name>
</gene>
<accession>A0A1L0FIQ4</accession>